<evidence type="ECO:0000259" key="2">
    <source>
        <dbReference type="PROSITE" id="PS50110"/>
    </source>
</evidence>
<feature type="modified residue" description="4-aspartylphosphate" evidence="1">
    <location>
        <position position="61"/>
    </location>
</feature>
<dbReference type="SMART" id="SM00448">
    <property type="entry name" value="REC"/>
    <property type="match status" value="1"/>
</dbReference>
<dbReference type="EMBL" id="CADCTB010000062">
    <property type="protein sequence ID" value="CAA9226872.1"/>
    <property type="molecule type" value="Genomic_DNA"/>
</dbReference>
<dbReference type="Gene3D" id="3.40.50.2300">
    <property type="match status" value="1"/>
</dbReference>
<proteinExistence type="predicted"/>
<keyword evidence="1" id="KW-0597">Phosphoprotein</keyword>
<dbReference type="InterPro" id="IPR011006">
    <property type="entry name" value="CheY-like_superfamily"/>
</dbReference>
<organism evidence="3">
    <name type="scientific">uncultured Acidimicrobiales bacterium</name>
    <dbReference type="NCBI Taxonomy" id="310071"/>
    <lineage>
        <taxon>Bacteria</taxon>
        <taxon>Bacillati</taxon>
        <taxon>Actinomycetota</taxon>
        <taxon>Acidimicrobiia</taxon>
        <taxon>Acidimicrobiales</taxon>
        <taxon>environmental samples</taxon>
    </lineage>
</organism>
<feature type="domain" description="Response regulatory" evidence="2">
    <location>
        <begin position="12"/>
        <end position="129"/>
    </location>
</feature>
<dbReference type="Pfam" id="PF00072">
    <property type="entry name" value="Response_reg"/>
    <property type="match status" value="1"/>
</dbReference>
<reference evidence="3" key="1">
    <citation type="submission" date="2020-02" db="EMBL/GenBank/DDBJ databases">
        <authorList>
            <person name="Meier V. D."/>
        </authorList>
    </citation>
    <scope>NUCLEOTIDE SEQUENCE</scope>
    <source>
        <strain evidence="3">AVDCRST_MAG10</strain>
    </source>
</reference>
<dbReference type="SUPFAM" id="SSF52172">
    <property type="entry name" value="CheY-like"/>
    <property type="match status" value="1"/>
</dbReference>
<dbReference type="AlphaFoldDB" id="A0A6J4HK98"/>
<dbReference type="PROSITE" id="PS50110">
    <property type="entry name" value="RESPONSE_REGULATORY"/>
    <property type="match status" value="1"/>
</dbReference>
<evidence type="ECO:0000256" key="1">
    <source>
        <dbReference type="PROSITE-ProRule" id="PRU00169"/>
    </source>
</evidence>
<dbReference type="GO" id="GO:0000160">
    <property type="term" value="P:phosphorelay signal transduction system"/>
    <property type="evidence" value="ECO:0007669"/>
    <property type="project" value="InterPro"/>
</dbReference>
<sequence>MGGGHYPPNMPELLVVSDSSNVREAVIAAIPDTGITVRELNHGADVMPAVKAKKPDLIVLDQQIGRMGAMAVSLDLHLEHGAGRLPYVPVLMLLDRRADVFLARRSDAEGWVVKPLDPMRLGRAITALLGGGRYEDTAYRPVTVPLH</sequence>
<protein>
    <recommendedName>
        <fullName evidence="2">Response regulatory domain-containing protein</fullName>
    </recommendedName>
</protein>
<name>A0A6J4HK98_9ACTN</name>
<evidence type="ECO:0000313" key="3">
    <source>
        <dbReference type="EMBL" id="CAA9226872.1"/>
    </source>
</evidence>
<dbReference type="InterPro" id="IPR001789">
    <property type="entry name" value="Sig_transdc_resp-reg_receiver"/>
</dbReference>
<accession>A0A6J4HK98</accession>
<gene>
    <name evidence="3" type="ORF">AVDCRST_MAG10-977</name>
</gene>